<protein>
    <submittedName>
        <fullName evidence="2">Acyltransferase</fullName>
    </submittedName>
</protein>
<feature type="domain" description="N-acetyltransferase" evidence="1">
    <location>
        <begin position="6"/>
        <end position="150"/>
    </location>
</feature>
<name>A0AAC9HPH2_9PSEU</name>
<keyword evidence="2" id="KW-0808">Transferase</keyword>
<evidence type="ECO:0000259" key="1">
    <source>
        <dbReference type="PROSITE" id="PS51186"/>
    </source>
</evidence>
<evidence type="ECO:0000313" key="3">
    <source>
        <dbReference type="Proteomes" id="UP000095210"/>
    </source>
</evidence>
<dbReference type="EMBL" id="CP014859">
    <property type="protein sequence ID" value="AOS62631.1"/>
    <property type="molecule type" value="Genomic_DNA"/>
</dbReference>
<proteinExistence type="predicted"/>
<reference evidence="3" key="1">
    <citation type="submission" date="2016-03" db="EMBL/GenBank/DDBJ databases">
        <title>Complete genome sequence of the type strain Actinoalloteichus hymeniacidonis DSM 45092.</title>
        <authorList>
            <person name="Schaffert L."/>
            <person name="Albersmeier A."/>
            <person name="Winkler A."/>
            <person name="Kalinowski J."/>
            <person name="Zotchev S."/>
            <person name="Ruckert C."/>
        </authorList>
    </citation>
    <scope>NUCLEOTIDE SEQUENCE [LARGE SCALE GENOMIC DNA]</scope>
    <source>
        <strain evidence="3">HPA177(T) (DSM 45092(T))</strain>
    </source>
</reference>
<keyword evidence="3" id="KW-1185">Reference proteome</keyword>
<dbReference type="Gene3D" id="3.40.630.30">
    <property type="match status" value="1"/>
</dbReference>
<keyword evidence="2" id="KW-0012">Acyltransferase</keyword>
<dbReference type="InterPro" id="IPR016181">
    <property type="entry name" value="Acyl_CoA_acyltransferase"/>
</dbReference>
<evidence type="ECO:0000313" key="2">
    <source>
        <dbReference type="EMBL" id="AOS62631.1"/>
    </source>
</evidence>
<dbReference type="Proteomes" id="UP000095210">
    <property type="component" value="Chromosome"/>
</dbReference>
<dbReference type="AlphaFoldDB" id="A0AAC9HPH2"/>
<gene>
    <name evidence="2" type="ORF">TL08_09080</name>
</gene>
<accession>A0AAC9HPH2</accession>
<dbReference type="GO" id="GO:0016747">
    <property type="term" value="F:acyltransferase activity, transferring groups other than amino-acyl groups"/>
    <property type="evidence" value="ECO:0007669"/>
    <property type="project" value="InterPro"/>
</dbReference>
<dbReference type="SUPFAM" id="SSF55729">
    <property type="entry name" value="Acyl-CoA N-acyltransferases (Nat)"/>
    <property type="match status" value="1"/>
</dbReference>
<organism evidence="2 3">
    <name type="scientific">Actinoalloteichus hymeniacidonis</name>
    <dbReference type="NCBI Taxonomy" id="340345"/>
    <lineage>
        <taxon>Bacteria</taxon>
        <taxon>Bacillati</taxon>
        <taxon>Actinomycetota</taxon>
        <taxon>Actinomycetes</taxon>
        <taxon>Pseudonocardiales</taxon>
        <taxon>Pseudonocardiaceae</taxon>
        <taxon>Actinoalloteichus</taxon>
    </lineage>
</organism>
<dbReference type="InterPro" id="IPR000182">
    <property type="entry name" value="GNAT_dom"/>
</dbReference>
<dbReference type="KEGG" id="ahm:TL08_09080"/>
<sequence>MVAHRALGSELSAGSLYEILRLRSDVFVVEQECAYPELDGRDLAADTVHLWLTDDSDPAESPAVLAYLRLLAEPDSTVRIGRVCTAEAARGRGLGGRLMTMAIAEIGSTDSVLAAQVAVLGFYRSFGYRPVGEVYDEDGIAHQPMARAGDPV</sequence>
<dbReference type="PROSITE" id="PS51186">
    <property type="entry name" value="GNAT"/>
    <property type="match status" value="1"/>
</dbReference>
<dbReference type="CDD" id="cd04301">
    <property type="entry name" value="NAT_SF"/>
    <property type="match status" value="1"/>
</dbReference>
<dbReference type="Pfam" id="PF13673">
    <property type="entry name" value="Acetyltransf_10"/>
    <property type="match status" value="1"/>
</dbReference>